<comment type="catalytic activity">
    <reaction evidence="1">
        <text>ATP + protein L-histidine = ADP + protein N-phospho-L-histidine.</text>
        <dbReference type="EC" id="2.7.13.3"/>
    </reaction>
</comment>
<dbReference type="Pfam" id="PF07694">
    <property type="entry name" value="5TM-5TMR_LYT"/>
    <property type="match status" value="1"/>
</dbReference>
<dbReference type="Gene3D" id="1.10.287.130">
    <property type="match status" value="1"/>
</dbReference>
<keyword evidence="6" id="KW-0808">Transferase</keyword>
<evidence type="ECO:0000256" key="2">
    <source>
        <dbReference type="ARBA" id="ARBA00004651"/>
    </source>
</evidence>
<evidence type="ECO:0000256" key="3">
    <source>
        <dbReference type="ARBA" id="ARBA00012438"/>
    </source>
</evidence>
<comment type="caution">
    <text evidence="16">The sequence shown here is derived from an EMBL/GenBank/DDBJ whole genome shotgun (WGS) entry which is preliminary data.</text>
</comment>
<keyword evidence="13 14" id="KW-0472">Membrane</keyword>
<name>A0AAV4LFQ5_9BACL</name>
<dbReference type="Gene3D" id="3.30.565.10">
    <property type="entry name" value="Histidine kinase-like ATPase, C-terminal domain"/>
    <property type="match status" value="1"/>
</dbReference>
<feature type="transmembrane region" description="Helical" evidence="14">
    <location>
        <begin position="42"/>
        <end position="63"/>
    </location>
</feature>
<dbReference type="RefSeq" id="WP_282199592.1">
    <property type="nucleotide sequence ID" value="NZ_BOQE01000001.1"/>
</dbReference>
<keyword evidence="7 14" id="KW-0812">Transmembrane</keyword>
<keyword evidence="5" id="KW-0597">Phosphoprotein</keyword>
<keyword evidence="11 14" id="KW-1133">Transmembrane helix</keyword>
<gene>
    <name evidence="16" type="ORF">DNHGIG_20470</name>
</gene>
<comment type="subcellular location">
    <subcellularLocation>
        <location evidence="2">Cell membrane</location>
        <topology evidence="2">Multi-pass membrane protein</topology>
    </subcellularLocation>
</comment>
<feature type="transmembrane region" description="Helical" evidence="14">
    <location>
        <begin position="7"/>
        <end position="27"/>
    </location>
</feature>
<dbReference type="InterPro" id="IPR003661">
    <property type="entry name" value="HisK_dim/P_dom"/>
</dbReference>
<feature type="transmembrane region" description="Helical" evidence="14">
    <location>
        <begin position="75"/>
        <end position="100"/>
    </location>
</feature>
<dbReference type="GO" id="GO:0005524">
    <property type="term" value="F:ATP binding"/>
    <property type="evidence" value="ECO:0007669"/>
    <property type="project" value="UniProtKB-KW"/>
</dbReference>
<keyword evidence="10" id="KW-0067">ATP-binding</keyword>
<dbReference type="PRINTS" id="PR00344">
    <property type="entry name" value="BCTRLSENSOR"/>
</dbReference>
<evidence type="ECO:0000313" key="16">
    <source>
        <dbReference type="EMBL" id="GIM46498.1"/>
    </source>
</evidence>
<evidence type="ECO:0000256" key="8">
    <source>
        <dbReference type="ARBA" id="ARBA00022741"/>
    </source>
</evidence>
<evidence type="ECO:0000256" key="4">
    <source>
        <dbReference type="ARBA" id="ARBA00022475"/>
    </source>
</evidence>
<evidence type="ECO:0000256" key="12">
    <source>
        <dbReference type="ARBA" id="ARBA00023012"/>
    </source>
</evidence>
<accession>A0AAV4LFQ5</accession>
<dbReference type="InterPro" id="IPR011620">
    <property type="entry name" value="Sig_transdc_His_kinase_LytS_TM"/>
</dbReference>
<dbReference type="GO" id="GO:0071555">
    <property type="term" value="P:cell wall organization"/>
    <property type="evidence" value="ECO:0007669"/>
    <property type="project" value="InterPro"/>
</dbReference>
<dbReference type="InterPro" id="IPR005467">
    <property type="entry name" value="His_kinase_dom"/>
</dbReference>
<protein>
    <recommendedName>
        <fullName evidence="3">histidine kinase</fullName>
        <ecNumber evidence="3">2.7.13.3</ecNumber>
    </recommendedName>
</protein>
<dbReference type="Pfam" id="PF00512">
    <property type="entry name" value="HisKA"/>
    <property type="match status" value="1"/>
</dbReference>
<dbReference type="SUPFAM" id="SSF55874">
    <property type="entry name" value="ATPase domain of HSP90 chaperone/DNA topoisomerase II/histidine kinase"/>
    <property type="match status" value="1"/>
</dbReference>
<keyword evidence="12" id="KW-0902">Two-component regulatory system</keyword>
<dbReference type="SUPFAM" id="SSF47384">
    <property type="entry name" value="Homodimeric domain of signal transducing histidine kinase"/>
    <property type="match status" value="1"/>
</dbReference>
<dbReference type="PANTHER" id="PTHR43065">
    <property type="entry name" value="SENSOR HISTIDINE KINASE"/>
    <property type="match status" value="1"/>
</dbReference>
<dbReference type="InterPro" id="IPR003594">
    <property type="entry name" value="HATPase_dom"/>
</dbReference>
<evidence type="ECO:0000256" key="11">
    <source>
        <dbReference type="ARBA" id="ARBA00022989"/>
    </source>
</evidence>
<feature type="transmembrane region" description="Helical" evidence="14">
    <location>
        <begin position="136"/>
        <end position="158"/>
    </location>
</feature>
<evidence type="ECO:0000256" key="13">
    <source>
        <dbReference type="ARBA" id="ARBA00023136"/>
    </source>
</evidence>
<dbReference type="InterPro" id="IPR004358">
    <property type="entry name" value="Sig_transdc_His_kin-like_C"/>
</dbReference>
<dbReference type="Pfam" id="PF02518">
    <property type="entry name" value="HATPase_c"/>
    <property type="match status" value="1"/>
</dbReference>
<keyword evidence="4" id="KW-1003">Cell membrane</keyword>
<sequence>MDVINGINQILLQVLIILFPIIIYYFYWEDISLIENKKSIEFAYGIISGTSIILCMICSFPIYHGYLLDLRTIPLLIGFLYGGYGTGIFISVVFLSFRYFLGGGGLLVPVIVCSIVIPITFLLIPKYKSYSSRHKVITTTALTLFTSLLIASVTYLKLMWSNLPVNRDFFIFFAGFSIIQTCTMWVTVFLIESMQERVMMHYRLRQAEKLNVLSGMAASVAHEIRNPMAVVRGFMQLFNENAQIPMDIRPYLKLIIEELDRAESIITGFLTLAKPQLERLEPVSVLELIDHGVNLMSPYALLHGVEIQVFADNSPCIEADPRKFSQVLINIIKNGIEAMTDGGLLKIGVKEEGGIVLIKIIDSGIGMTKEELQRLGTLFYSTKTKGTGVGLMVSYKIIETMNGRIEVSSKKGSGTQFTIMIPKAS</sequence>
<keyword evidence="8" id="KW-0547">Nucleotide-binding</keyword>
<evidence type="ECO:0000256" key="7">
    <source>
        <dbReference type="ARBA" id="ARBA00022692"/>
    </source>
</evidence>
<evidence type="ECO:0000256" key="6">
    <source>
        <dbReference type="ARBA" id="ARBA00022679"/>
    </source>
</evidence>
<dbReference type="EC" id="2.7.13.3" evidence="3"/>
<dbReference type="SMART" id="SM00387">
    <property type="entry name" value="HATPase_c"/>
    <property type="match status" value="1"/>
</dbReference>
<evidence type="ECO:0000256" key="14">
    <source>
        <dbReference type="SAM" id="Phobius"/>
    </source>
</evidence>
<evidence type="ECO:0000256" key="1">
    <source>
        <dbReference type="ARBA" id="ARBA00000085"/>
    </source>
</evidence>
<dbReference type="GO" id="GO:0000155">
    <property type="term" value="F:phosphorelay sensor kinase activity"/>
    <property type="evidence" value="ECO:0007669"/>
    <property type="project" value="InterPro"/>
</dbReference>
<keyword evidence="17" id="KW-1185">Reference proteome</keyword>
<dbReference type="PROSITE" id="PS50109">
    <property type="entry name" value="HIS_KIN"/>
    <property type="match status" value="1"/>
</dbReference>
<organism evidence="16 17">
    <name type="scientific">Collibacillus ludicampi</name>
    <dbReference type="NCBI Taxonomy" id="2771369"/>
    <lineage>
        <taxon>Bacteria</taxon>
        <taxon>Bacillati</taxon>
        <taxon>Bacillota</taxon>
        <taxon>Bacilli</taxon>
        <taxon>Bacillales</taxon>
        <taxon>Alicyclobacillaceae</taxon>
        <taxon>Collibacillus</taxon>
    </lineage>
</organism>
<evidence type="ECO:0000256" key="5">
    <source>
        <dbReference type="ARBA" id="ARBA00022553"/>
    </source>
</evidence>
<dbReference type="CDD" id="cd00082">
    <property type="entry name" value="HisKA"/>
    <property type="match status" value="1"/>
</dbReference>
<dbReference type="SMART" id="SM00388">
    <property type="entry name" value="HisKA"/>
    <property type="match status" value="1"/>
</dbReference>
<dbReference type="InterPro" id="IPR036890">
    <property type="entry name" value="HATPase_C_sf"/>
</dbReference>
<keyword evidence="9 16" id="KW-0418">Kinase</keyword>
<proteinExistence type="predicted"/>
<feature type="transmembrane region" description="Helical" evidence="14">
    <location>
        <begin position="106"/>
        <end position="124"/>
    </location>
</feature>
<evidence type="ECO:0000256" key="9">
    <source>
        <dbReference type="ARBA" id="ARBA00022777"/>
    </source>
</evidence>
<feature type="transmembrane region" description="Helical" evidence="14">
    <location>
        <begin position="170"/>
        <end position="191"/>
    </location>
</feature>
<feature type="domain" description="Histidine kinase" evidence="15">
    <location>
        <begin position="219"/>
        <end position="425"/>
    </location>
</feature>
<dbReference type="EMBL" id="BOQE01000001">
    <property type="protein sequence ID" value="GIM46498.1"/>
    <property type="molecule type" value="Genomic_DNA"/>
</dbReference>
<evidence type="ECO:0000313" key="17">
    <source>
        <dbReference type="Proteomes" id="UP001057291"/>
    </source>
</evidence>
<dbReference type="Proteomes" id="UP001057291">
    <property type="component" value="Unassembled WGS sequence"/>
</dbReference>
<dbReference type="GO" id="GO:0005886">
    <property type="term" value="C:plasma membrane"/>
    <property type="evidence" value="ECO:0007669"/>
    <property type="project" value="UniProtKB-SubCell"/>
</dbReference>
<dbReference type="AlphaFoldDB" id="A0AAV4LFQ5"/>
<reference evidence="16" key="1">
    <citation type="journal article" date="2023" name="Int. J. Syst. Evol. Microbiol.">
        <title>Collibacillus ludicampi gen. nov., sp. nov., a new soil bacterium of the family Alicyclobacillaceae.</title>
        <authorList>
            <person name="Jojima T."/>
            <person name="Ioku Y."/>
            <person name="Fukuta Y."/>
            <person name="Shirasaka N."/>
            <person name="Matsumura Y."/>
            <person name="Mori M."/>
        </authorList>
    </citation>
    <scope>NUCLEOTIDE SEQUENCE</scope>
    <source>
        <strain evidence="16">TP075</strain>
    </source>
</reference>
<evidence type="ECO:0000256" key="10">
    <source>
        <dbReference type="ARBA" id="ARBA00022840"/>
    </source>
</evidence>
<evidence type="ECO:0000259" key="15">
    <source>
        <dbReference type="PROSITE" id="PS50109"/>
    </source>
</evidence>
<dbReference type="InterPro" id="IPR036097">
    <property type="entry name" value="HisK_dim/P_sf"/>
</dbReference>
<dbReference type="PANTHER" id="PTHR43065:SF46">
    <property type="entry name" value="C4-DICARBOXYLATE TRANSPORT SENSOR PROTEIN DCTB"/>
    <property type="match status" value="1"/>
</dbReference>